<feature type="domain" description="SPX" evidence="13">
    <location>
        <begin position="1"/>
        <end position="312"/>
    </location>
</feature>
<keyword evidence="8 11" id="KW-0472">Membrane</keyword>
<evidence type="ECO:0000256" key="1">
    <source>
        <dbReference type="ARBA" id="ARBA00004651"/>
    </source>
</evidence>
<keyword evidence="6 11" id="KW-0812">Transmembrane</keyword>
<name>A0AAW1WM79_RUBAR</name>
<dbReference type="GO" id="GO:0005802">
    <property type="term" value="C:trans-Golgi network"/>
    <property type="evidence" value="ECO:0007669"/>
    <property type="project" value="TreeGrafter"/>
</dbReference>
<dbReference type="EMBL" id="JBEDUW010000006">
    <property type="protein sequence ID" value="KAK9925039.1"/>
    <property type="molecule type" value="Genomic_DNA"/>
</dbReference>
<keyword evidence="7 11" id="KW-1133">Transmembrane helix</keyword>
<feature type="coiled-coil region" evidence="10">
    <location>
        <begin position="123"/>
        <end position="150"/>
    </location>
</feature>
<evidence type="ECO:0000259" key="13">
    <source>
        <dbReference type="PROSITE" id="PS51382"/>
    </source>
</evidence>
<dbReference type="PROSITE" id="PS51380">
    <property type="entry name" value="EXS"/>
    <property type="match status" value="1"/>
</dbReference>
<dbReference type="Pfam" id="PF03124">
    <property type="entry name" value="EXS"/>
    <property type="match status" value="1"/>
</dbReference>
<dbReference type="Proteomes" id="UP001457282">
    <property type="component" value="Unassembled WGS sequence"/>
</dbReference>
<dbReference type="GO" id="GO:0000822">
    <property type="term" value="F:inositol hexakisphosphate binding"/>
    <property type="evidence" value="ECO:0007669"/>
    <property type="project" value="TreeGrafter"/>
</dbReference>
<dbReference type="InterPro" id="IPR004342">
    <property type="entry name" value="EXS_C"/>
</dbReference>
<keyword evidence="4" id="KW-1003">Cell membrane</keyword>
<feature type="transmembrane region" description="Helical" evidence="11">
    <location>
        <begin position="448"/>
        <end position="467"/>
    </location>
</feature>
<dbReference type="GO" id="GO:0005886">
    <property type="term" value="C:plasma membrane"/>
    <property type="evidence" value="ECO:0007669"/>
    <property type="project" value="UniProtKB-SubCell"/>
</dbReference>
<evidence type="ECO:0000313" key="15">
    <source>
        <dbReference type="Proteomes" id="UP001457282"/>
    </source>
</evidence>
<accession>A0AAW1WM79</accession>
<keyword evidence="10" id="KW-0175">Coiled coil</keyword>
<dbReference type="InterPro" id="IPR034092">
    <property type="entry name" value="PHO1_SPX"/>
</dbReference>
<keyword evidence="15" id="KW-1185">Reference proteome</keyword>
<evidence type="ECO:0000256" key="11">
    <source>
        <dbReference type="SAM" id="Phobius"/>
    </source>
</evidence>
<dbReference type="GO" id="GO:0016036">
    <property type="term" value="P:cellular response to phosphate starvation"/>
    <property type="evidence" value="ECO:0007669"/>
    <property type="project" value="TreeGrafter"/>
</dbReference>
<feature type="transmembrane region" description="Helical" evidence="11">
    <location>
        <begin position="709"/>
        <end position="725"/>
    </location>
</feature>
<feature type="transmembrane region" description="Helical" evidence="11">
    <location>
        <begin position="633"/>
        <end position="655"/>
    </location>
</feature>
<comment type="similarity">
    <text evidence="2">Belongs to the SYG1 (TC 2.A.94) family.</text>
</comment>
<evidence type="ECO:0000256" key="5">
    <source>
        <dbReference type="ARBA" id="ARBA00022592"/>
    </source>
</evidence>
<evidence type="ECO:0000256" key="6">
    <source>
        <dbReference type="ARBA" id="ARBA00022692"/>
    </source>
</evidence>
<feature type="transmembrane region" description="Helical" evidence="11">
    <location>
        <begin position="365"/>
        <end position="387"/>
    </location>
</feature>
<comment type="caution">
    <text evidence="14">The sequence shown here is derived from an EMBL/GenBank/DDBJ whole genome shotgun (WGS) entry which is preliminary data.</text>
</comment>
<dbReference type="AlphaFoldDB" id="A0AAW1WM79"/>
<dbReference type="Pfam" id="PF03105">
    <property type="entry name" value="SPX"/>
    <property type="match status" value="1"/>
</dbReference>
<dbReference type="PROSITE" id="PS51382">
    <property type="entry name" value="SPX"/>
    <property type="match status" value="1"/>
</dbReference>
<sequence length="766" mass="88344">MKFGKEFVSQMVPEWEEAYLDYNSLKSLLKDLVHFQQSKTPPPMASTPDGSVLKRRASLYRAFSGLTSRHRDSPKAKEDEEILVSEDGADGRYLQTFVTVSDEERGYEVKFFNRLDDEFNKVVSFYKKKVTQVVEEADELSRQMDALIALRLKVDNPMVDFGDGSYSVVHPTNGRRPGGQGQHMDVIEEVVMMEDEEREENEPKTRIQKANGGIQGFKPPQLDILEHVKINVTPETPVSTLKGILNCETQDFSFSKKELRKAEGQMKQAFNEFYQKLRLLKSYCFLNQLAFSKILKKHDKITSRNASKVHLNMMEKSYLGTCDDVTRLIERVEATFIKHFANGNHRKGMKTLRPRARKEKHRSTFFLGLFSGCSIALVVAIIVLIHARGLLKSEGRSQYMENIFPLYSLFGFIVLHMTVFSANIYYWRRYRVNYSFIFGFKAGTELGYRQSFLMSSGIAVLALAGVLSNLDMEMDPSTQSFRALTELVPLGLVIVVLGIMLCPFNIIYRSTRHFLIQCVVHCVCAPLYKVTLPDFFFADQLTSQVQAFRSLEFYVCYYGWGDFKRRSHNCLDSHVYRTFYFVVAIIPYWIRSLQCLRRLIEEKDGMQGLNGLKYFSTIVAVAMRTSFDMNKGITWKILAMTSSIVATVVSTYWDIVIDWGLLRRDSENRWLRDKLLIPSKSVYFAAMVLNVLLRLAWMQSVLGFREAPFIHRTALVAIVACLEIIRRGIWNFFRLENEHLNNVGKYRAFKSVPLPFSYYHDEGKSI</sequence>
<gene>
    <name evidence="14" type="ORF">M0R45_033380</name>
</gene>
<comment type="subcellular location">
    <subcellularLocation>
        <location evidence="1">Cell membrane</location>
        <topology evidence="1">Multi-pass membrane protein</topology>
    </subcellularLocation>
</comment>
<evidence type="ECO:0000256" key="8">
    <source>
        <dbReference type="ARBA" id="ARBA00023136"/>
    </source>
</evidence>
<dbReference type="GO" id="GO:0006817">
    <property type="term" value="P:phosphate ion transport"/>
    <property type="evidence" value="ECO:0007669"/>
    <property type="project" value="UniProtKB-KW"/>
</dbReference>
<dbReference type="PANTHER" id="PTHR10783:SF124">
    <property type="entry name" value="PHOSPHATE TRANSPORTER PHO1 HOMOLOG 9"/>
    <property type="match status" value="1"/>
</dbReference>
<protein>
    <recommendedName>
        <fullName evidence="16">Phosphate transporter PHO1 homolog 9</fullName>
    </recommendedName>
</protein>
<comment type="function">
    <text evidence="9">May transport inorganic phosphate (Pi).</text>
</comment>
<evidence type="ECO:0008006" key="16">
    <source>
        <dbReference type="Google" id="ProtNLM"/>
    </source>
</evidence>
<feature type="transmembrane region" description="Helical" evidence="11">
    <location>
        <begin position="407"/>
        <end position="427"/>
    </location>
</feature>
<feature type="domain" description="EXS" evidence="12">
    <location>
        <begin position="571"/>
        <end position="766"/>
    </location>
</feature>
<evidence type="ECO:0000313" key="14">
    <source>
        <dbReference type="EMBL" id="KAK9925039.1"/>
    </source>
</evidence>
<organism evidence="14 15">
    <name type="scientific">Rubus argutus</name>
    <name type="common">Southern blackberry</name>
    <dbReference type="NCBI Taxonomy" id="59490"/>
    <lineage>
        <taxon>Eukaryota</taxon>
        <taxon>Viridiplantae</taxon>
        <taxon>Streptophyta</taxon>
        <taxon>Embryophyta</taxon>
        <taxon>Tracheophyta</taxon>
        <taxon>Spermatophyta</taxon>
        <taxon>Magnoliopsida</taxon>
        <taxon>eudicotyledons</taxon>
        <taxon>Gunneridae</taxon>
        <taxon>Pentapetalae</taxon>
        <taxon>rosids</taxon>
        <taxon>fabids</taxon>
        <taxon>Rosales</taxon>
        <taxon>Rosaceae</taxon>
        <taxon>Rosoideae</taxon>
        <taxon>Rosoideae incertae sedis</taxon>
        <taxon>Rubus</taxon>
    </lineage>
</organism>
<feature type="transmembrane region" description="Helical" evidence="11">
    <location>
        <begin position="487"/>
        <end position="507"/>
    </location>
</feature>
<evidence type="ECO:0000256" key="4">
    <source>
        <dbReference type="ARBA" id="ARBA00022475"/>
    </source>
</evidence>
<dbReference type="PANTHER" id="PTHR10783">
    <property type="entry name" value="XENOTROPIC AND POLYTROPIC RETROVIRUS RECEPTOR 1-RELATED"/>
    <property type="match status" value="1"/>
</dbReference>
<feature type="transmembrane region" description="Helical" evidence="11">
    <location>
        <begin position="675"/>
        <end position="697"/>
    </location>
</feature>
<dbReference type="InterPro" id="IPR004331">
    <property type="entry name" value="SPX_dom"/>
</dbReference>
<feature type="transmembrane region" description="Helical" evidence="11">
    <location>
        <begin position="574"/>
        <end position="590"/>
    </location>
</feature>
<evidence type="ECO:0000259" key="12">
    <source>
        <dbReference type="PROSITE" id="PS51380"/>
    </source>
</evidence>
<evidence type="ECO:0000256" key="2">
    <source>
        <dbReference type="ARBA" id="ARBA00009665"/>
    </source>
</evidence>
<keyword evidence="5" id="KW-0592">Phosphate transport</keyword>
<evidence type="ECO:0000256" key="10">
    <source>
        <dbReference type="SAM" id="Coils"/>
    </source>
</evidence>
<evidence type="ECO:0000256" key="7">
    <source>
        <dbReference type="ARBA" id="ARBA00022989"/>
    </source>
</evidence>
<evidence type="ECO:0000256" key="9">
    <source>
        <dbReference type="ARBA" id="ARBA00043939"/>
    </source>
</evidence>
<evidence type="ECO:0000256" key="3">
    <source>
        <dbReference type="ARBA" id="ARBA00022448"/>
    </source>
</evidence>
<keyword evidence="3" id="KW-0813">Transport</keyword>
<dbReference type="CDD" id="cd14476">
    <property type="entry name" value="SPX_PHO1_like"/>
    <property type="match status" value="1"/>
</dbReference>
<proteinExistence type="inferred from homology"/>
<reference evidence="14 15" key="1">
    <citation type="journal article" date="2023" name="G3 (Bethesda)">
        <title>A chromosome-length genome assembly and annotation of blackberry (Rubus argutus, cv. 'Hillquist').</title>
        <authorList>
            <person name="Bruna T."/>
            <person name="Aryal R."/>
            <person name="Dudchenko O."/>
            <person name="Sargent D.J."/>
            <person name="Mead D."/>
            <person name="Buti M."/>
            <person name="Cavallini A."/>
            <person name="Hytonen T."/>
            <person name="Andres J."/>
            <person name="Pham M."/>
            <person name="Weisz D."/>
            <person name="Mascagni F."/>
            <person name="Usai G."/>
            <person name="Natali L."/>
            <person name="Bassil N."/>
            <person name="Fernandez G.E."/>
            <person name="Lomsadze A."/>
            <person name="Armour M."/>
            <person name="Olukolu B."/>
            <person name="Poorten T."/>
            <person name="Britton C."/>
            <person name="Davik J."/>
            <person name="Ashrafi H."/>
            <person name="Aiden E.L."/>
            <person name="Borodovsky M."/>
            <person name="Worthington M."/>
        </authorList>
    </citation>
    <scope>NUCLEOTIDE SEQUENCE [LARGE SCALE GENOMIC DNA]</scope>
    <source>
        <strain evidence="14">PI 553951</strain>
    </source>
</reference>